<sequence length="253" mass="27253">MPLRKIIAILSIASCSLPAIADDGPPVTPYRPSVSSPAQLPAPGQLELELGGLSMKTNEERRDSVPYQFKLAFSENWGILLGGDAYVWQRDPDNRISGFGDTSITLKRAFLIDDSTAFGLEFTSRMPSSKDKLGSAKADYTLNGIFSKDIGDFHLDMNLNTTRIGAPDAETGRSLTGISSSLSTSLSEKWGVVGELSGTHQSGTPNNALFLTALTYSPSKRMTIDFGLAKGLNKDSPDWAVFTGIVVPIANFW</sequence>
<evidence type="ECO:0000256" key="1">
    <source>
        <dbReference type="SAM" id="SignalP"/>
    </source>
</evidence>
<dbReference type="InterPro" id="IPR025737">
    <property type="entry name" value="FApF"/>
</dbReference>
<dbReference type="OrthoDB" id="112742at2"/>
<dbReference type="EMBL" id="SNWF01000005">
    <property type="protein sequence ID" value="TDN89461.1"/>
    <property type="molecule type" value="Genomic_DNA"/>
</dbReference>
<organism evidence="2 3">
    <name type="scientific">Herminiimonas fonticola</name>
    <dbReference type="NCBI Taxonomy" id="303380"/>
    <lineage>
        <taxon>Bacteria</taxon>
        <taxon>Pseudomonadati</taxon>
        <taxon>Pseudomonadota</taxon>
        <taxon>Betaproteobacteria</taxon>
        <taxon>Burkholderiales</taxon>
        <taxon>Oxalobacteraceae</taxon>
        <taxon>Herminiimonas</taxon>
    </lineage>
</organism>
<evidence type="ECO:0000313" key="3">
    <source>
        <dbReference type="Proteomes" id="UP000294737"/>
    </source>
</evidence>
<feature type="chain" id="PRO_5020720947" evidence="1">
    <location>
        <begin position="22"/>
        <end position="253"/>
    </location>
</feature>
<keyword evidence="1" id="KW-0732">Signal</keyword>
<evidence type="ECO:0000313" key="2">
    <source>
        <dbReference type="EMBL" id="TDN89461.1"/>
    </source>
</evidence>
<comment type="caution">
    <text evidence="2">The sequence shown here is derived from an EMBL/GenBank/DDBJ whole genome shotgun (WGS) entry which is preliminary data.</text>
</comment>
<proteinExistence type="predicted"/>
<keyword evidence="3" id="KW-1185">Reference proteome</keyword>
<accession>A0A4R6G4N4</accession>
<dbReference type="RefSeq" id="WP_112993147.1">
    <property type="nucleotide sequence ID" value="NZ_PTLZ01000005.1"/>
</dbReference>
<protein>
    <submittedName>
        <fullName evidence="2">Outer membrane putative beta-barrel porin/alpha-amylase</fullName>
    </submittedName>
</protein>
<dbReference type="AlphaFoldDB" id="A0A4R6G4N4"/>
<feature type="signal peptide" evidence="1">
    <location>
        <begin position="1"/>
        <end position="21"/>
    </location>
</feature>
<dbReference type="Pfam" id="PF13557">
    <property type="entry name" value="Phenol_MetA_deg"/>
    <property type="match status" value="1"/>
</dbReference>
<dbReference type="Proteomes" id="UP000294737">
    <property type="component" value="Unassembled WGS sequence"/>
</dbReference>
<name>A0A4R6G4N4_9BURK</name>
<reference evidence="2 3" key="1">
    <citation type="submission" date="2019-03" db="EMBL/GenBank/DDBJ databases">
        <title>Genomic Encyclopedia of Type Strains, Phase IV (KMG-IV): sequencing the most valuable type-strain genomes for metagenomic binning, comparative biology and taxonomic classification.</title>
        <authorList>
            <person name="Goeker M."/>
        </authorList>
    </citation>
    <scope>NUCLEOTIDE SEQUENCE [LARGE SCALE GENOMIC DNA]</scope>
    <source>
        <strain evidence="2 3">DSM 18555</strain>
    </source>
</reference>
<gene>
    <name evidence="2" type="ORF">EV677_1518</name>
</gene>